<evidence type="ECO:0000256" key="2">
    <source>
        <dbReference type="ARBA" id="ARBA00005752"/>
    </source>
</evidence>
<dbReference type="EMBL" id="LS483476">
    <property type="protein sequence ID" value="SQI56418.1"/>
    <property type="molecule type" value="Genomic_DNA"/>
</dbReference>
<dbReference type="GO" id="GO:0004066">
    <property type="term" value="F:asparagine synthase (glutamine-hydrolyzing) activity"/>
    <property type="evidence" value="ECO:0007669"/>
    <property type="project" value="UniProtKB-EC"/>
</dbReference>
<evidence type="ECO:0000313" key="12">
    <source>
        <dbReference type="Proteomes" id="UP000249134"/>
    </source>
</evidence>
<evidence type="ECO:0000256" key="3">
    <source>
        <dbReference type="ARBA" id="ARBA00012737"/>
    </source>
</evidence>
<evidence type="ECO:0000313" key="11">
    <source>
        <dbReference type="EMBL" id="SQI56418.1"/>
    </source>
</evidence>
<dbReference type="PIRSF" id="PIRSF001589">
    <property type="entry name" value="Asn_synthetase_glu-h"/>
    <property type="match status" value="1"/>
</dbReference>
<dbReference type="Gene3D" id="3.40.50.620">
    <property type="entry name" value="HUPs"/>
    <property type="match status" value="1"/>
</dbReference>
<dbReference type="Gene3D" id="3.60.20.10">
    <property type="entry name" value="Glutamine Phosphoribosylpyrophosphate, subunit 1, domain 1"/>
    <property type="match status" value="1"/>
</dbReference>
<name>A0A2X4W8X8_LEDLE</name>
<dbReference type="AlphaFoldDB" id="A0A2X4W8X8"/>
<feature type="domain" description="Glutamine amidotransferase type-2" evidence="10">
    <location>
        <begin position="2"/>
        <end position="217"/>
    </location>
</feature>
<proteinExistence type="inferred from homology"/>
<dbReference type="RefSeq" id="WP_066137561.1">
    <property type="nucleotide sequence ID" value="NZ_CBCSGM010000001.1"/>
</dbReference>
<evidence type="ECO:0000256" key="9">
    <source>
        <dbReference type="PIRSR" id="PIRSR001589-2"/>
    </source>
</evidence>
<reference evidence="11 12" key="1">
    <citation type="submission" date="2018-06" db="EMBL/GenBank/DDBJ databases">
        <authorList>
            <consortium name="Pathogen Informatics"/>
            <person name="Doyle S."/>
        </authorList>
    </citation>
    <scope>NUCLEOTIDE SEQUENCE [LARGE SCALE GENOMIC DNA]</scope>
    <source>
        <strain evidence="11 12">NCTC4824</strain>
    </source>
</reference>
<dbReference type="InterPro" id="IPR033738">
    <property type="entry name" value="AsnB_N"/>
</dbReference>
<dbReference type="PANTHER" id="PTHR43284:SF1">
    <property type="entry name" value="ASPARAGINE SYNTHETASE"/>
    <property type="match status" value="1"/>
</dbReference>
<dbReference type="InterPro" id="IPR006426">
    <property type="entry name" value="Asn_synth_AEB"/>
</dbReference>
<evidence type="ECO:0000256" key="1">
    <source>
        <dbReference type="ARBA" id="ARBA00005187"/>
    </source>
</evidence>
<evidence type="ECO:0000256" key="5">
    <source>
        <dbReference type="ARBA" id="ARBA00022840"/>
    </source>
</evidence>
<dbReference type="GO" id="GO:0005524">
    <property type="term" value="F:ATP binding"/>
    <property type="evidence" value="ECO:0007669"/>
    <property type="project" value="UniProtKB-KW"/>
</dbReference>
<dbReference type="STRING" id="1348624.GCA_001591545_00889"/>
<evidence type="ECO:0000256" key="7">
    <source>
        <dbReference type="ARBA" id="ARBA00022962"/>
    </source>
</evidence>
<feature type="binding site" evidence="9">
    <location>
        <position position="100"/>
    </location>
    <ligand>
        <name>L-glutamine</name>
        <dbReference type="ChEBI" id="CHEBI:58359"/>
    </ligand>
</feature>
<protein>
    <recommendedName>
        <fullName evidence="3">asparagine synthase (glutamine-hydrolyzing)</fullName>
        <ecNumber evidence="3">6.3.5.4</ecNumber>
    </recommendedName>
</protein>
<comment type="similarity">
    <text evidence="2">Belongs to the asparagine synthetase family.</text>
</comment>
<dbReference type="InterPro" id="IPR001962">
    <property type="entry name" value="Asn_synthase"/>
</dbReference>
<dbReference type="EC" id="6.3.5.4" evidence="3"/>
<evidence type="ECO:0000256" key="8">
    <source>
        <dbReference type="ARBA" id="ARBA00048741"/>
    </source>
</evidence>
<dbReference type="Pfam" id="PF00733">
    <property type="entry name" value="Asn_synthase"/>
    <property type="match status" value="1"/>
</dbReference>
<dbReference type="InterPro" id="IPR051786">
    <property type="entry name" value="ASN_synthetase/amidase"/>
</dbReference>
<evidence type="ECO:0000256" key="4">
    <source>
        <dbReference type="ARBA" id="ARBA00022741"/>
    </source>
</evidence>
<dbReference type="InterPro" id="IPR029055">
    <property type="entry name" value="Ntn_hydrolases_N"/>
</dbReference>
<dbReference type="CDD" id="cd00712">
    <property type="entry name" value="AsnB"/>
    <property type="match status" value="1"/>
</dbReference>
<evidence type="ECO:0000256" key="6">
    <source>
        <dbReference type="ARBA" id="ARBA00022888"/>
    </source>
</evidence>
<dbReference type="PROSITE" id="PS51278">
    <property type="entry name" value="GATASE_TYPE_2"/>
    <property type="match status" value="1"/>
</dbReference>
<keyword evidence="5 9" id="KW-0067">ATP-binding</keyword>
<dbReference type="InterPro" id="IPR014729">
    <property type="entry name" value="Rossmann-like_a/b/a_fold"/>
</dbReference>
<sequence>MSAITGIYQLNNAPIHLEHGNNLMKSLEQFPSDDIRTWRNEDVFFGCHAQWITPESVNERLPFYDNEQKLAITSDAIIDNRTELFERLQVKQSQKKTITDSELILLAYLKWGKESPKYLIGDFAYMIWDERNQTLFGARDFSGARTLYYCKDHFSFAFCTIIDPLFKLPNFKKELNEEWLAEFIVIPTIVESADVHNTVYKNIYQLPPAHTITVVNGKSSLERYWHLPPTATLRLKSDEEYHEAFREVFDLAVTEKLRTYGQVGAHLSGGLDSGSVVSFATKALQKENKQLHTFSSIPEDNFNDWTPKYYAADERPFIKETVRHVGNISDHYLSFEGRSPLADVDDFLALMEMPYKFFENAYWLKGISEKAHNEGVKIVLNGARGNHSISWGSERLNIEYYASLLKKLKLIHLNQELNVYCRNFRTGKRVMLPIVARNALPNFAQLFTKNKGFDYPIPSFINPVFAQKTDVYNRLDRYDMDISGSFRGDLNEYRRKHYDQLYYWNKSGTATTKLSLRYSLWDRDPTNDLRVIRYCLSIPEEQYVKNGMERSFLRSATKDILPDSIRLNHYVRGIQAADTIHRMKSSWKAFMEELHQLKNDSLMSEILDVKAIGAALSHIGDQPSPEHVWSNEFKILTRSLIVSRFIKGFS</sequence>
<dbReference type="PANTHER" id="PTHR43284">
    <property type="entry name" value="ASPARAGINE SYNTHETASE (GLUTAMINE-HYDROLYZING)"/>
    <property type="match status" value="1"/>
</dbReference>
<dbReference type="SUPFAM" id="SSF52402">
    <property type="entry name" value="Adenine nucleotide alpha hydrolases-like"/>
    <property type="match status" value="1"/>
</dbReference>
<keyword evidence="12" id="KW-1185">Reference proteome</keyword>
<evidence type="ECO:0000259" key="10">
    <source>
        <dbReference type="PROSITE" id="PS51278"/>
    </source>
</evidence>
<dbReference type="Proteomes" id="UP000249134">
    <property type="component" value="Chromosome 1"/>
</dbReference>
<gene>
    <name evidence="11" type="primary">asnO_2</name>
    <name evidence="11" type="ORF">NCTC4824_01813</name>
</gene>
<dbReference type="KEGG" id="blen:NCTC4824_01813"/>
<keyword evidence="7" id="KW-0315">Glutamine amidotransferase</keyword>
<dbReference type="InterPro" id="IPR017932">
    <property type="entry name" value="GATase_2_dom"/>
</dbReference>
<dbReference type="GO" id="GO:0006529">
    <property type="term" value="P:asparagine biosynthetic process"/>
    <property type="evidence" value="ECO:0007669"/>
    <property type="project" value="UniProtKB-KW"/>
</dbReference>
<comment type="pathway">
    <text evidence="1">Amino-acid biosynthesis; L-asparagine biosynthesis; L-asparagine from L-aspartate (L-Gln route): step 1/1.</text>
</comment>
<keyword evidence="6" id="KW-0028">Amino-acid biosynthesis</keyword>
<keyword evidence="4 9" id="KW-0547">Nucleotide-binding</keyword>
<accession>A0A2X4W8X8</accession>
<keyword evidence="6" id="KW-0061">Asparagine biosynthesis</keyword>
<organism evidence="11 12">
    <name type="scientific">Lederbergia lenta</name>
    <name type="common">Bacillus lentus</name>
    <dbReference type="NCBI Taxonomy" id="1467"/>
    <lineage>
        <taxon>Bacteria</taxon>
        <taxon>Bacillati</taxon>
        <taxon>Bacillota</taxon>
        <taxon>Bacilli</taxon>
        <taxon>Bacillales</taxon>
        <taxon>Bacillaceae</taxon>
        <taxon>Lederbergia</taxon>
    </lineage>
</organism>
<comment type="catalytic activity">
    <reaction evidence="8">
        <text>L-aspartate + L-glutamine + ATP + H2O = L-asparagine + L-glutamate + AMP + diphosphate + H(+)</text>
        <dbReference type="Rhea" id="RHEA:12228"/>
        <dbReference type="ChEBI" id="CHEBI:15377"/>
        <dbReference type="ChEBI" id="CHEBI:15378"/>
        <dbReference type="ChEBI" id="CHEBI:29985"/>
        <dbReference type="ChEBI" id="CHEBI:29991"/>
        <dbReference type="ChEBI" id="CHEBI:30616"/>
        <dbReference type="ChEBI" id="CHEBI:33019"/>
        <dbReference type="ChEBI" id="CHEBI:58048"/>
        <dbReference type="ChEBI" id="CHEBI:58359"/>
        <dbReference type="ChEBI" id="CHEBI:456215"/>
        <dbReference type="EC" id="6.3.5.4"/>
    </reaction>
</comment>
<dbReference type="Pfam" id="PF13537">
    <property type="entry name" value="GATase_7"/>
    <property type="match status" value="1"/>
</dbReference>
<dbReference type="SUPFAM" id="SSF56235">
    <property type="entry name" value="N-terminal nucleophile aminohydrolases (Ntn hydrolases)"/>
    <property type="match status" value="1"/>
</dbReference>
<keyword evidence="11" id="KW-0436">Ligase</keyword>